<protein>
    <submittedName>
        <fullName evidence="1">Uncharacterized protein</fullName>
    </submittedName>
</protein>
<name>A0A371IPD8_9FIRM</name>
<proteinExistence type="predicted"/>
<evidence type="ECO:0000313" key="1">
    <source>
        <dbReference type="EMBL" id="RDY22351.1"/>
    </source>
</evidence>
<accession>A0A371IPD8</accession>
<comment type="caution">
    <text evidence="1">The sequence shown here is derived from an EMBL/GenBank/DDBJ whole genome shotgun (WGS) entry which is preliminary data.</text>
</comment>
<dbReference type="AlphaFoldDB" id="A0A371IPD8"/>
<organism evidence="1 2">
    <name type="scientific">Criibacterium bergeronii</name>
    <dbReference type="NCBI Taxonomy" id="1871336"/>
    <lineage>
        <taxon>Bacteria</taxon>
        <taxon>Bacillati</taxon>
        <taxon>Bacillota</taxon>
        <taxon>Clostridia</taxon>
        <taxon>Peptostreptococcales</taxon>
        <taxon>Filifactoraceae</taxon>
        <taxon>Criibacterium</taxon>
    </lineage>
</organism>
<dbReference type="Proteomes" id="UP000093352">
    <property type="component" value="Unassembled WGS sequence"/>
</dbReference>
<dbReference type="Gene3D" id="3.20.20.140">
    <property type="entry name" value="Metal-dependent hydrolases"/>
    <property type="match status" value="1"/>
</dbReference>
<keyword evidence="2" id="KW-1185">Reference proteome</keyword>
<dbReference type="EMBL" id="MBEW02000001">
    <property type="protein sequence ID" value="RDY22351.1"/>
    <property type="molecule type" value="Genomic_DNA"/>
</dbReference>
<dbReference type="STRING" id="1871336.BBG48_01415"/>
<sequence length="101" mass="11734">MCKNLKNYAIDTHAHLWPIEYLETLKRLGSTQTDIAINEDWNAFENNPLETLKKSFYFDTANFLEAALLNSAEILGFAHLLMGSYFPYFKDKKYITAAEYI</sequence>
<dbReference type="RefSeq" id="WP_068911778.1">
    <property type="nucleotide sequence ID" value="NZ_MBEW02000001.1"/>
</dbReference>
<reference evidence="1 2" key="1">
    <citation type="journal article" date="2016" name="Genome Announc.">
        <title>Draft Genome Sequence of Criibacterium bergeronii gen. nov., sp. nov., Strain CCRI-22567T, Isolated from a Vaginal Sample from a Woman with Bacterial Vaginosis.</title>
        <authorList>
            <person name="Maheux A.F."/>
            <person name="Berube E."/>
            <person name="Boudreau D.K."/>
            <person name="Raymond F."/>
            <person name="Corbeil J."/>
            <person name="Roy P.H."/>
            <person name="Boissinot M."/>
            <person name="Omar R.F."/>
        </authorList>
    </citation>
    <scope>NUCLEOTIDE SEQUENCE [LARGE SCALE GENOMIC DNA]</scope>
    <source>
        <strain evidence="1 2">CCRI-22567</strain>
    </source>
</reference>
<gene>
    <name evidence="1" type="ORF">BBG48_001145</name>
</gene>
<evidence type="ECO:0000313" key="2">
    <source>
        <dbReference type="Proteomes" id="UP000093352"/>
    </source>
</evidence>